<evidence type="ECO:0000313" key="4">
    <source>
        <dbReference type="EMBL" id="TCL61017.1"/>
    </source>
</evidence>
<organism evidence="4 5">
    <name type="scientific">Kineothrix alysoides</name>
    <dbReference type="NCBI Taxonomy" id="1469948"/>
    <lineage>
        <taxon>Bacteria</taxon>
        <taxon>Bacillati</taxon>
        <taxon>Bacillota</taxon>
        <taxon>Clostridia</taxon>
        <taxon>Lachnospirales</taxon>
        <taxon>Lachnospiraceae</taxon>
        <taxon>Kineothrix</taxon>
    </lineage>
</organism>
<dbReference type="Pfam" id="PF01228">
    <property type="entry name" value="Gly_radical"/>
    <property type="match status" value="1"/>
</dbReference>
<dbReference type="InterPro" id="IPR019777">
    <property type="entry name" value="Form_AcTrfase_GR_CS"/>
</dbReference>
<evidence type="ECO:0000313" key="5">
    <source>
        <dbReference type="Proteomes" id="UP000295718"/>
    </source>
</evidence>
<evidence type="ECO:0000256" key="1">
    <source>
        <dbReference type="ARBA" id="ARBA00022818"/>
    </source>
</evidence>
<dbReference type="PROSITE" id="PS00850">
    <property type="entry name" value="GLY_RADICAL_1"/>
    <property type="match status" value="1"/>
</dbReference>
<dbReference type="Gene3D" id="3.20.70.20">
    <property type="match status" value="1"/>
</dbReference>
<name>A0A4V2QCN5_9FIRM</name>
<dbReference type="GO" id="GO:0008861">
    <property type="term" value="F:formate C-acetyltransferase activity"/>
    <property type="evidence" value="ECO:0007669"/>
    <property type="project" value="TreeGrafter"/>
</dbReference>
<comment type="caution">
    <text evidence="4">The sequence shown here is derived from an EMBL/GenBank/DDBJ whole genome shotgun (WGS) entry which is preliminary data.</text>
</comment>
<dbReference type="PANTHER" id="PTHR30191">
    <property type="entry name" value="FORMATE ACETYLTRANSFERASE"/>
    <property type="match status" value="1"/>
</dbReference>
<dbReference type="GO" id="GO:0005829">
    <property type="term" value="C:cytosol"/>
    <property type="evidence" value="ECO:0007669"/>
    <property type="project" value="TreeGrafter"/>
</dbReference>
<dbReference type="PROSITE" id="PS51149">
    <property type="entry name" value="GLY_RADICAL_2"/>
    <property type="match status" value="1"/>
</dbReference>
<keyword evidence="1 2" id="KW-0556">Organic radical</keyword>
<proteinExistence type="predicted"/>
<dbReference type="InterPro" id="IPR050244">
    <property type="entry name" value="Auton_GlycylRad_Cofactor"/>
</dbReference>
<accession>A0A4V2QCN5</accession>
<protein>
    <submittedName>
        <fullName evidence="4">Glycine radical enzyme</fullName>
    </submittedName>
</protein>
<feature type="domain" description="Glycine radical" evidence="3">
    <location>
        <begin position="1"/>
        <end position="81"/>
    </location>
</feature>
<dbReference type="EMBL" id="SLUO01000001">
    <property type="protein sequence ID" value="TCL61017.1"/>
    <property type="molecule type" value="Genomic_DNA"/>
</dbReference>
<feature type="modified residue" description="Glycine radical" evidence="2">
    <location>
        <position position="56"/>
    </location>
</feature>
<reference evidence="4 5" key="1">
    <citation type="submission" date="2019-03" db="EMBL/GenBank/DDBJ databases">
        <title>Genomic Encyclopedia of Type Strains, Phase IV (KMG-IV): sequencing the most valuable type-strain genomes for metagenomic binning, comparative biology and taxonomic classification.</title>
        <authorList>
            <person name="Goeker M."/>
        </authorList>
    </citation>
    <scope>NUCLEOTIDE SEQUENCE [LARGE SCALE GENOMIC DNA]</scope>
    <source>
        <strain evidence="4 5">DSM 100556</strain>
    </source>
</reference>
<dbReference type="PANTHER" id="PTHR30191:SF0">
    <property type="entry name" value="FORMATE ACETYLTRANSFERASE 1"/>
    <property type="match status" value="1"/>
</dbReference>
<dbReference type="Proteomes" id="UP000295718">
    <property type="component" value="Unassembled WGS sequence"/>
</dbReference>
<dbReference type="NCBIfam" id="NF038360">
    <property type="entry name" value="rad_fix_GrcA3"/>
    <property type="match status" value="1"/>
</dbReference>
<evidence type="ECO:0000259" key="3">
    <source>
        <dbReference type="PROSITE" id="PS51149"/>
    </source>
</evidence>
<dbReference type="RefSeq" id="WP_031391333.1">
    <property type="nucleotide sequence ID" value="NZ_JPNB01000002.1"/>
</dbReference>
<dbReference type="SUPFAM" id="SSF51998">
    <property type="entry name" value="PFL-like glycyl radical enzymes"/>
    <property type="match status" value="1"/>
</dbReference>
<keyword evidence="5" id="KW-1185">Reference proteome</keyword>
<dbReference type="InterPro" id="IPR001150">
    <property type="entry name" value="Gly_radical"/>
</dbReference>
<gene>
    <name evidence="4" type="ORF">EDD76_101114</name>
</gene>
<sequence length="81" mass="8975">MADISAAQVDNLVSLLDGYATKGGHHLNVNVLNKDTLLDAQKHPENYPQLTIRVSGYAVNFIKLTPEQQNDVISRTFHESV</sequence>
<dbReference type="STRING" id="1469948.GCA_000732725_02655"/>
<dbReference type="OrthoDB" id="9803969at2"/>
<dbReference type="AlphaFoldDB" id="A0A4V2QCN5"/>
<evidence type="ECO:0000256" key="2">
    <source>
        <dbReference type="PROSITE-ProRule" id="PRU00493"/>
    </source>
</evidence>